<dbReference type="InterPro" id="IPR036388">
    <property type="entry name" value="WH-like_DNA-bd_sf"/>
</dbReference>
<dbReference type="InterPro" id="IPR054559">
    <property type="entry name" value="PSMD12-CSN4-like_N"/>
</dbReference>
<dbReference type="InterPro" id="IPR036390">
    <property type="entry name" value="WH_DNA-bd_sf"/>
</dbReference>
<dbReference type="PROSITE" id="PS50250">
    <property type="entry name" value="PCI"/>
    <property type="match status" value="1"/>
</dbReference>
<dbReference type="Proteomes" id="UP000186176">
    <property type="component" value="Unassembled WGS sequence"/>
</dbReference>
<reference evidence="3 4" key="1">
    <citation type="submission" date="2016-10" db="EMBL/GenBank/DDBJ databases">
        <title>Reductive evolution of mitochondrial metabolism and differential evolution of invasion-related proteins in Cryptosporidium.</title>
        <authorList>
            <person name="Liu S."/>
            <person name="Roellig D.M."/>
            <person name="Guo Y."/>
            <person name="Li N."/>
            <person name="Frace M.A."/>
            <person name="Tang K."/>
            <person name="Zhang L."/>
            <person name="Feng Y."/>
            <person name="Xiao L."/>
        </authorList>
    </citation>
    <scope>NUCLEOTIDE SEQUENCE [LARGE SCALE GENOMIC DNA]</scope>
    <source>
        <strain evidence="3">39726</strain>
    </source>
</reference>
<keyword evidence="1" id="KW-0472">Membrane</keyword>
<sequence>MQEQNTIEQFNETVNPISELESLVKDPKCTQDLSAETDGLIDKLEKDGVNEMSFQSAVEELLLLEKKCRQVSDSNSSCKIIYKIISWLLEYSKNIDESLSVIQKICKKRSQLKKVISYIIQLFLNLIIDSIIVLSPNFAKYNSSRKPIETMAISEESYSNLSYKIKDMDECLKIITALSDITQGKIYLELERARLMLILSNIKQEDNDLKGASKLLEDITVETIGNMDLREKTQYVIEQMRLSLLCRDFVRLQIFAKKINPKIIEKFVELKVIYYQYLIILWHFEQNPREISICFLNLLNSITNFENDTENNYEKLISEIPEYMKSPISQYNLSEKVPTVTSCIEGYIIYLILGPYSTTIREELIKFSKDYQKHIERNAQYISTFLNDYINNELIFLESTKTFNYTIPKYFSQLSNCFFFSNSDNEINNDAYYTEYKRCKINLCSKKDRFNLFMQRIQERNISVISSYYKTISFQRLQDLLNLDGQELQLVVNHLVERGIFSAKINQPAGIITFTNNSNTNGQFNQFHKNIGEILNKLDLLKDLISNDMMVHQFNTKVNIK</sequence>
<dbReference type="Pfam" id="PF22241">
    <property type="entry name" value="PSMD12-CSN4_N"/>
    <property type="match status" value="1"/>
</dbReference>
<dbReference type="GO" id="GO:0008541">
    <property type="term" value="C:proteasome regulatory particle, lid subcomplex"/>
    <property type="evidence" value="ECO:0007669"/>
    <property type="project" value="TreeGrafter"/>
</dbReference>
<comment type="caution">
    <text evidence="3">The sequence shown here is derived from an EMBL/GenBank/DDBJ whole genome shotgun (WGS) entry which is preliminary data.</text>
</comment>
<dbReference type="GO" id="GO:0005737">
    <property type="term" value="C:cytoplasm"/>
    <property type="evidence" value="ECO:0007669"/>
    <property type="project" value="TreeGrafter"/>
</dbReference>
<protein>
    <recommendedName>
        <fullName evidence="2">PCI domain-containing protein</fullName>
    </recommendedName>
</protein>
<evidence type="ECO:0000313" key="4">
    <source>
        <dbReference type="Proteomes" id="UP000186176"/>
    </source>
</evidence>
<dbReference type="PANTHER" id="PTHR10855:SF1">
    <property type="entry name" value="26S PROTEASOME NON-ATPASE REGULATORY SUBUNIT 12"/>
    <property type="match status" value="1"/>
</dbReference>
<dbReference type="SUPFAM" id="SSF46785">
    <property type="entry name" value="Winged helix' DNA-binding domain"/>
    <property type="match status" value="1"/>
</dbReference>
<evidence type="ECO:0000313" key="3">
    <source>
        <dbReference type="EMBL" id="OII74595.1"/>
    </source>
</evidence>
<dbReference type="VEuPathDB" id="CryptoDB:cubi_00148"/>
<dbReference type="RefSeq" id="XP_028875741.1">
    <property type="nucleotide sequence ID" value="XM_029017162.1"/>
</dbReference>
<dbReference type="Gene3D" id="1.10.10.10">
    <property type="entry name" value="Winged helix-like DNA-binding domain superfamily/Winged helix DNA-binding domain"/>
    <property type="match status" value="1"/>
</dbReference>
<evidence type="ECO:0000256" key="1">
    <source>
        <dbReference type="SAM" id="Phobius"/>
    </source>
</evidence>
<keyword evidence="4" id="KW-1185">Reference proteome</keyword>
<dbReference type="GeneID" id="39976941"/>
<dbReference type="OrthoDB" id="268763at2759"/>
<gene>
    <name evidence="3" type="ORF">cubi_00148</name>
</gene>
<organism evidence="3 4">
    <name type="scientific">Cryptosporidium ubiquitum</name>
    <dbReference type="NCBI Taxonomy" id="857276"/>
    <lineage>
        <taxon>Eukaryota</taxon>
        <taxon>Sar</taxon>
        <taxon>Alveolata</taxon>
        <taxon>Apicomplexa</taxon>
        <taxon>Conoidasida</taxon>
        <taxon>Coccidia</taxon>
        <taxon>Eucoccidiorida</taxon>
        <taxon>Eimeriorina</taxon>
        <taxon>Cryptosporidiidae</taxon>
        <taxon>Cryptosporidium</taxon>
    </lineage>
</organism>
<feature type="domain" description="PCI" evidence="2">
    <location>
        <begin position="344"/>
        <end position="519"/>
    </location>
</feature>
<keyword evidence="1" id="KW-1133">Transmembrane helix</keyword>
<dbReference type="InterPro" id="IPR000717">
    <property type="entry name" value="PCI_dom"/>
</dbReference>
<name>A0A1J4MMA9_9CRYT</name>
<feature type="transmembrane region" description="Helical" evidence="1">
    <location>
        <begin position="115"/>
        <end position="135"/>
    </location>
</feature>
<accession>A0A1J4MMA9</accession>
<evidence type="ECO:0000259" key="2">
    <source>
        <dbReference type="PROSITE" id="PS50250"/>
    </source>
</evidence>
<dbReference type="EMBL" id="LRBP01000009">
    <property type="protein sequence ID" value="OII74595.1"/>
    <property type="molecule type" value="Genomic_DNA"/>
</dbReference>
<dbReference type="Pfam" id="PF01399">
    <property type="entry name" value="PCI"/>
    <property type="match status" value="1"/>
</dbReference>
<proteinExistence type="predicted"/>
<dbReference type="PANTHER" id="PTHR10855">
    <property type="entry name" value="26S PROTEASOME NON-ATPASE REGULATORY SUBUNIT 12/COP9 SIGNALOSOME COMPLEX SUBUNIT 4"/>
    <property type="match status" value="1"/>
</dbReference>
<dbReference type="SMART" id="SM00088">
    <property type="entry name" value="PINT"/>
    <property type="match status" value="1"/>
</dbReference>
<dbReference type="InterPro" id="IPR040134">
    <property type="entry name" value="PSMD12/CSN4"/>
</dbReference>
<dbReference type="AlphaFoldDB" id="A0A1J4MMA9"/>
<keyword evidence="1" id="KW-0812">Transmembrane</keyword>